<dbReference type="Gene3D" id="3.40.50.300">
    <property type="entry name" value="P-loop containing nucleotide triphosphate hydrolases"/>
    <property type="match status" value="1"/>
</dbReference>
<evidence type="ECO:0000256" key="1">
    <source>
        <dbReference type="ARBA" id="ARBA00022741"/>
    </source>
</evidence>
<accession>A0A0A9YTR0</accession>
<dbReference type="GO" id="GO:0005524">
    <property type="term" value="F:ATP binding"/>
    <property type="evidence" value="ECO:0007669"/>
    <property type="project" value="UniProtKB-KW"/>
</dbReference>
<feature type="compositionally biased region" description="Basic and acidic residues" evidence="3">
    <location>
        <begin position="268"/>
        <end position="281"/>
    </location>
</feature>
<dbReference type="SUPFAM" id="SSF52540">
    <property type="entry name" value="P-loop containing nucleoside triphosphate hydrolases"/>
    <property type="match status" value="1"/>
</dbReference>
<feature type="region of interest" description="Disordered" evidence="3">
    <location>
        <begin position="252"/>
        <end position="293"/>
    </location>
</feature>
<name>A0A0A9YTR0_LYGHE</name>
<dbReference type="InterPro" id="IPR014015">
    <property type="entry name" value="Helicase_SF3_DNA-vir"/>
</dbReference>
<dbReference type="EMBL" id="GBHO01009131">
    <property type="protein sequence ID" value="JAG34473.1"/>
    <property type="molecule type" value="Transcribed_RNA"/>
</dbReference>
<organism evidence="5">
    <name type="scientific">Lygus hesperus</name>
    <name type="common">Western plant bug</name>
    <dbReference type="NCBI Taxonomy" id="30085"/>
    <lineage>
        <taxon>Eukaryota</taxon>
        <taxon>Metazoa</taxon>
        <taxon>Ecdysozoa</taxon>
        <taxon>Arthropoda</taxon>
        <taxon>Hexapoda</taxon>
        <taxon>Insecta</taxon>
        <taxon>Pterygota</taxon>
        <taxon>Neoptera</taxon>
        <taxon>Paraneoptera</taxon>
        <taxon>Hemiptera</taxon>
        <taxon>Heteroptera</taxon>
        <taxon>Panheteroptera</taxon>
        <taxon>Cimicomorpha</taxon>
        <taxon>Miridae</taxon>
        <taxon>Mirini</taxon>
        <taxon>Lygus</taxon>
    </lineage>
</organism>
<dbReference type="InterPro" id="IPR027417">
    <property type="entry name" value="P-loop_NTPase"/>
</dbReference>
<keyword evidence="2" id="KW-0067">ATP-binding</keyword>
<reference evidence="5" key="1">
    <citation type="journal article" date="2014" name="PLoS ONE">
        <title>Transcriptome-Based Identification of ABC Transporters in the Western Tarnished Plant Bug Lygus hesperus.</title>
        <authorList>
            <person name="Hull J.J."/>
            <person name="Chaney K."/>
            <person name="Geib S.M."/>
            <person name="Fabrick J.A."/>
            <person name="Brent C.S."/>
            <person name="Walsh D."/>
            <person name="Lavine L.C."/>
        </authorList>
    </citation>
    <scope>NUCLEOTIDE SEQUENCE</scope>
</reference>
<keyword evidence="1" id="KW-0547">Nucleotide-binding</keyword>
<dbReference type="Pfam" id="PF01057">
    <property type="entry name" value="Parvo_NS1"/>
    <property type="match status" value="1"/>
</dbReference>
<proteinExistence type="predicted"/>
<feature type="domain" description="SF3 helicase" evidence="4">
    <location>
        <begin position="386"/>
        <end position="561"/>
    </location>
</feature>
<feature type="region of interest" description="Disordered" evidence="3">
    <location>
        <begin position="58"/>
        <end position="86"/>
    </location>
</feature>
<evidence type="ECO:0000256" key="2">
    <source>
        <dbReference type="ARBA" id="ARBA00022840"/>
    </source>
</evidence>
<feature type="compositionally biased region" description="Basic and acidic residues" evidence="3">
    <location>
        <begin position="65"/>
        <end position="77"/>
    </location>
</feature>
<dbReference type="InterPro" id="IPR001257">
    <property type="entry name" value="Parvovirus_NS1_helicase"/>
</dbReference>
<dbReference type="GO" id="GO:0019079">
    <property type="term" value="P:viral genome replication"/>
    <property type="evidence" value="ECO:0007669"/>
    <property type="project" value="InterPro"/>
</dbReference>
<gene>
    <name evidence="5" type="primary">NS1_6</name>
    <name evidence="5" type="ORF">CM83_29718</name>
</gene>
<reference evidence="5" key="2">
    <citation type="submission" date="2014-07" db="EMBL/GenBank/DDBJ databases">
        <authorList>
            <person name="Hull J."/>
        </authorList>
    </citation>
    <scope>NUCLEOTIDE SEQUENCE</scope>
</reference>
<sequence length="563" mass="64141">MFSTTWPSTALFEGSPIANFGSTKTFLRCATLRPIVERLDEHSSNNDGAVLRRGYGNVEGSSTRAEGDSGHDQDRPIDPSSDSPAVVDHGSVCVCQQCCEFTEYGTQIYRMVLLQGDRFVHDVYIGNEGVASIYHGILAVLANYSWAFLALHESSERTHYHFAHLCKWNLVQRACRCSGLRRFTRAGGKRHYVDASFGDLGGQDIQRILEYLRKDPRRLVIQKTPNSVWGNLHVHPARGVGQHQEPANQGMVEGDVAQSPHPGGSQSRKLDDAAAPHDRRPGLPTSPGPKSRKLTVNQIGELVNSMAAIPIRNCILSKRWRFNKDVKFITEEDKIFRRAVIYVESKCIYRSTRDFVDFYKFINPMFRNYGETPDYYLTIEDTLKIVNDMLLFQFNNETEHVREFLQSCYDIIEKIIPKKNCLEIVSPPSSGKNFFIDFMSGFYLNVGNIGNFNRYSNFPFQDCANRRLLIWNEPNVESSALDTCKMLFGGDPLPAKIKFCGDATIPRTPVFVLSNKSVFPNDTAFNDRMYKFKWRQASFLKNVQGYPYPLAWPKLLDMYNIEY</sequence>
<evidence type="ECO:0000259" key="4">
    <source>
        <dbReference type="PROSITE" id="PS51206"/>
    </source>
</evidence>
<dbReference type="PROSITE" id="PS51206">
    <property type="entry name" value="SF3_HELICASE_1"/>
    <property type="match status" value="1"/>
</dbReference>
<evidence type="ECO:0000313" key="5">
    <source>
        <dbReference type="EMBL" id="JAG34473.1"/>
    </source>
</evidence>
<protein>
    <submittedName>
        <fullName evidence="5">Non-capsid protein NS-1</fullName>
    </submittedName>
</protein>
<evidence type="ECO:0000256" key="3">
    <source>
        <dbReference type="SAM" id="MobiDB-lite"/>
    </source>
</evidence>
<dbReference type="AlphaFoldDB" id="A0A0A9YTR0"/>